<name>A0ABW0GS38_9MICO</name>
<dbReference type="Gene3D" id="3.40.50.1820">
    <property type="entry name" value="alpha/beta hydrolase"/>
    <property type="match status" value="1"/>
</dbReference>
<evidence type="ECO:0000313" key="3">
    <source>
        <dbReference type="EMBL" id="MFC5382502.1"/>
    </source>
</evidence>
<dbReference type="Pfam" id="PF00561">
    <property type="entry name" value="Abhydrolase_1"/>
    <property type="match status" value="1"/>
</dbReference>
<keyword evidence="4" id="KW-1185">Reference proteome</keyword>
<organism evidence="3 4">
    <name type="scientific">Aquipuribacter nitratireducens</name>
    <dbReference type="NCBI Taxonomy" id="650104"/>
    <lineage>
        <taxon>Bacteria</taxon>
        <taxon>Bacillati</taxon>
        <taxon>Actinomycetota</taxon>
        <taxon>Actinomycetes</taxon>
        <taxon>Micrococcales</taxon>
        <taxon>Intrasporangiaceae</taxon>
        <taxon>Aquipuribacter</taxon>
    </lineage>
</organism>
<dbReference type="GO" id="GO:0016787">
    <property type="term" value="F:hydrolase activity"/>
    <property type="evidence" value="ECO:0007669"/>
    <property type="project" value="UniProtKB-KW"/>
</dbReference>
<keyword evidence="1" id="KW-0812">Transmembrane</keyword>
<protein>
    <submittedName>
        <fullName evidence="3">Alpha/beta hydrolase family protein</fullName>
        <ecNumber evidence="3">3.4.-.-</ecNumber>
    </submittedName>
</protein>
<keyword evidence="1" id="KW-1133">Transmembrane helix</keyword>
<evidence type="ECO:0000259" key="2">
    <source>
        <dbReference type="Pfam" id="PF00561"/>
    </source>
</evidence>
<evidence type="ECO:0000313" key="4">
    <source>
        <dbReference type="Proteomes" id="UP001596122"/>
    </source>
</evidence>
<feature type="domain" description="AB hydrolase-1" evidence="2">
    <location>
        <begin position="175"/>
        <end position="291"/>
    </location>
</feature>
<keyword evidence="3" id="KW-0378">Hydrolase</keyword>
<reference evidence="4" key="1">
    <citation type="journal article" date="2019" name="Int. J. Syst. Evol. Microbiol.">
        <title>The Global Catalogue of Microorganisms (GCM) 10K type strain sequencing project: providing services to taxonomists for standard genome sequencing and annotation.</title>
        <authorList>
            <consortium name="The Broad Institute Genomics Platform"/>
            <consortium name="The Broad Institute Genome Sequencing Center for Infectious Disease"/>
            <person name="Wu L."/>
            <person name="Ma J."/>
        </authorList>
    </citation>
    <scope>NUCLEOTIDE SEQUENCE [LARGE SCALE GENOMIC DNA]</scope>
    <source>
        <strain evidence="4">CCUG 43114</strain>
    </source>
</reference>
<proteinExistence type="predicted"/>
<gene>
    <name evidence="3" type="ORF">ACFPJ6_17200</name>
</gene>
<keyword evidence="1" id="KW-0472">Membrane</keyword>
<dbReference type="InterPro" id="IPR029058">
    <property type="entry name" value="AB_hydrolase_fold"/>
</dbReference>
<dbReference type="RefSeq" id="WP_340268529.1">
    <property type="nucleotide sequence ID" value="NZ_JBBEOG010000003.1"/>
</dbReference>
<dbReference type="Proteomes" id="UP001596122">
    <property type="component" value="Unassembled WGS sequence"/>
</dbReference>
<dbReference type="SUPFAM" id="SSF53474">
    <property type="entry name" value="alpha/beta-Hydrolases"/>
    <property type="match status" value="1"/>
</dbReference>
<dbReference type="EC" id="3.4.-.-" evidence="3"/>
<accession>A0ABW0GS38</accession>
<dbReference type="EMBL" id="JBHSLD010000027">
    <property type="protein sequence ID" value="MFC5382502.1"/>
    <property type="molecule type" value="Genomic_DNA"/>
</dbReference>
<comment type="caution">
    <text evidence="3">The sequence shown here is derived from an EMBL/GenBank/DDBJ whole genome shotgun (WGS) entry which is preliminary data.</text>
</comment>
<sequence length="404" mass="44354">MTRRHPDTEHETSRPRRWLAPLVATGTAITTGLLVSGLVSALAAYFVRRVLTPERLKPDDTEVLSVGPGTVTIRATDETVARGRFGLRLAGGTSHARLGEVLRADGPTVTRELVDVDGPMKVGPARWNPYYLAGEPTRALGLPHEDVVLEGDVGPLPAWVVPPSEDVPTADVWAVLVHGRGATREECLRALPVLHRLGVTAVVPSYRNDADAPALPGGRYHLGDTEWADVEHAIRLALRRGAKGVVLFGWSMGGAIVLQLLSRSRLQHVVRGAVLDAPVVSWADVLDHQARVNRIPVWVARLGLELLSGRQADRLFGVEGPVELERFDWVARANELRHRMLVVHSDDDEFVPSGPSRALAQARPDLVRLVSFRGARHCQEWNVDPARWEREVASWLREVLGVGR</sequence>
<feature type="transmembrane region" description="Helical" evidence="1">
    <location>
        <begin position="20"/>
        <end position="47"/>
    </location>
</feature>
<dbReference type="InterPro" id="IPR000073">
    <property type="entry name" value="AB_hydrolase_1"/>
</dbReference>
<evidence type="ECO:0000256" key="1">
    <source>
        <dbReference type="SAM" id="Phobius"/>
    </source>
</evidence>